<sequence length="29" mass="3392">MSTVCQMSIQLHLNHHAFKENLHVIIPIH</sequence>
<organism evidence="1">
    <name type="scientific">Arundo donax</name>
    <name type="common">Giant reed</name>
    <name type="synonym">Donax arundinaceus</name>
    <dbReference type="NCBI Taxonomy" id="35708"/>
    <lineage>
        <taxon>Eukaryota</taxon>
        <taxon>Viridiplantae</taxon>
        <taxon>Streptophyta</taxon>
        <taxon>Embryophyta</taxon>
        <taxon>Tracheophyta</taxon>
        <taxon>Spermatophyta</taxon>
        <taxon>Magnoliopsida</taxon>
        <taxon>Liliopsida</taxon>
        <taxon>Poales</taxon>
        <taxon>Poaceae</taxon>
        <taxon>PACMAD clade</taxon>
        <taxon>Arundinoideae</taxon>
        <taxon>Arundineae</taxon>
        <taxon>Arundo</taxon>
    </lineage>
</organism>
<protein>
    <submittedName>
        <fullName evidence="1">Uncharacterized protein</fullName>
    </submittedName>
</protein>
<accession>A0A0A8YVI4</accession>
<evidence type="ECO:0000313" key="1">
    <source>
        <dbReference type="EMBL" id="JAD31124.1"/>
    </source>
</evidence>
<dbReference type="EMBL" id="GBRH01266771">
    <property type="protein sequence ID" value="JAD31124.1"/>
    <property type="molecule type" value="Transcribed_RNA"/>
</dbReference>
<dbReference type="AlphaFoldDB" id="A0A0A8YVI4"/>
<name>A0A0A8YVI4_ARUDO</name>
<reference evidence="1" key="1">
    <citation type="submission" date="2014-09" db="EMBL/GenBank/DDBJ databases">
        <authorList>
            <person name="Magalhaes I.L.F."/>
            <person name="Oliveira U."/>
            <person name="Santos F.R."/>
            <person name="Vidigal T.H.D.A."/>
            <person name="Brescovit A.D."/>
            <person name="Santos A.J."/>
        </authorList>
    </citation>
    <scope>NUCLEOTIDE SEQUENCE</scope>
    <source>
        <tissue evidence="1">Shoot tissue taken approximately 20 cm above the soil surface</tissue>
    </source>
</reference>
<reference evidence="1" key="2">
    <citation type="journal article" date="2015" name="Data Brief">
        <title>Shoot transcriptome of the giant reed, Arundo donax.</title>
        <authorList>
            <person name="Barrero R.A."/>
            <person name="Guerrero F.D."/>
            <person name="Moolhuijzen P."/>
            <person name="Goolsby J.A."/>
            <person name="Tidwell J."/>
            <person name="Bellgard S.E."/>
            <person name="Bellgard M.I."/>
        </authorList>
    </citation>
    <scope>NUCLEOTIDE SEQUENCE</scope>
    <source>
        <tissue evidence="1">Shoot tissue taken approximately 20 cm above the soil surface</tissue>
    </source>
</reference>
<proteinExistence type="predicted"/>